<reference evidence="1 2" key="1">
    <citation type="submission" date="2015-11" db="EMBL/GenBank/DDBJ databases">
        <title>Genome sequence of Pyrodictium occultum PL-19, a marine hyperthermophilic archaeon isolated from Volcano, Italy.</title>
        <authorList>
            <person name="Utturkar S."/>
            <person name="Huber H."/>
            <person name="Leptihn S."/>
            <person name="Brown S."/>
            <person name="Stetter K.O."/>
            <person name="Podar M."/>
        </authorList>
    </citation>
    <scope>NUCLEOTIDE SEQUENCE [LARGE SCALE GENOMIC DNA]</scope>
    <source>
        <strain evidence="1 2">PL-19</strain>
    </source>
</reference>
<gene>
    <name evidence="1" type="ORF">CF15_06835</name>
</gene>
<evidence type="ECO:0000313" key="2">
    <source>
        <dbReference type="Proteomes" id="UP000053352"/>
    </source>
</evidence>
<evidence type="ECO:0000313" key="1">
    <source>
        <dbReference type="EMBL" id="KSW12435.1"/>
    </source>
</evidence>
<accession>A0A0V8RWN0</accession>
<comment type="caution">
    <text evidence="1">The sequence shown here is derived from an EMBL/GenBank/DDBJ whole genome shotgun (WGS) entry which is preliminary data.</text>
</comment>
<dbReference type="STRING" id="2309.CF15_06835"/>
<protein>
    <submittedName>
        <fullName evidence="1">Uncharacterized protein</fullName>
    </submittedName>
</protein>
<name>A0A0V8RWN0_PYROC</name>
<dbReference type="EMBL" id="LNTB01000001">
    <property type="protein sequence ID" value="KSW12435.1"/>
    <property type="molecule type" value="Genomic_DNA"/>
</dbReference>
<keyword evidence="2" id="KW-1185">Reference proteome</keyword>
<dbReference type="AlphaFoldDB" id="A0A0V8RWN0"/>
<organism evidence="1 2">
    <name type="scientific">Pyrodictium occultum</name>
    <dbReference type="NCBI Taxonomy" id="2309"/>
    <lineage>
        <taxon>Archaea</taxon>
        <taxon>Thermoproteota</taxon>
        <taxon>Thermoprotei</taxon>
        <taxon>Desulfurococcales</taxon>
        <taxon>Pyrodictiaceae</taxon>
        <taxon>Pyrodictium</taxon>
    </lineage>
</organism>
<dbReference type="OrthoDB" id="15501at2157"/>
<dbReference type="RefSeq" id="WP_058371119.1">
    <property type="nucleotide sequence ID" value="NZ_LNTB01000001.1"/>
</dbReference>
<dbReference type="Proteomes" id="UP000053352">
    <property type="component" value="Unassembled WGS sequence"/>
</dbReference>
<proteinExistence type="predicted"/>
<sequence>MREGGKLARLLEKALKPIVEALGIDINDVENLEIDPYGPRVVLEARPRRGRTRSVFLDASPDGVELVASLEAPRGLDPRELEERLAELLEESPETQGVEEYDVDYDPEAGEARITLHARLVAELPGVGELERLLEEALGGLQTGGRTAK</sequence>